<accession>A0A4R1PUQ0</accession>
<name>A0A4R1PUQ0_9FIRM</name>
<keyword evidence="1" id="KW-0812">Transmembrane</keyword>
<comment type="caution">
    <text evidence="2">The sequence shown here is derived from an EMBL/GenBank/DDBJ whole genome shotgun (WGS) entry which is preliminary data.</text>
</comment>
<sequence>MLSLFSKIVLFGLSYSPLLIVIAIENYPCWKPAVLAAGVICLFSYFTWQILQKVKQFNTYPLRIDDVKIDNHDAVTNYLFIYVIPLLGLDFSNAKNIAVVIFLVILIGYLYIKNDMIYINPVLNILFGYNIYLISSESRKVILLSRRKNADMNRIHYCNAFMIADNLYLEDHQIVN</sequence>
<dbReference type="OrthoDB" id="1954382at2"/>
<evidence type="ECO:0000256" key="1">
    <source>
        <dbReference type="SAM" id="Phobius"/>
    </source>
</evidence>
<gene>
    <name evidence="2" type="ORF">EV210_1275</name>
</gene>
<dbReference type="AlphaFoldDB" id="A0A4R1PUQ0"/>
<dbReference type="RefSeq" id="WP_132083729.1">
    <property type="nucleotide sequence ID" value="NZ_SLUI01000027.1"/>
</dbReference>
<feature type="transmembrane region" description="Helical" evidence="1">
    <location>
        <begin position="94"/>
        <end position="112"/>
    </location>
</feature>
<keyword evidence="1" id="KW-0472">Membrane</keyword>
<organism evidence="2 3">
    <name type="scientific">Anaerospora hongkongensis</name>
    <dbReference type="NCBI Taxonomy" id="244830"/>
    <lineage>
        <taxon>Bacteria</taxon>
        <taxon>Bacillati</taxon>
        <taxon>Bacillota</taxon>
        <taxon>Negativicutes</taxon>
        <taxon>Selenomonadales</taxon>
        <taxon>Sporomusaceae</taxon>
        <taxon>Anaerospora</taxon>
    </lineage>
</organism>
<feature type="transmembrane region" description="Helical" evidence="1">
    <location>
        <begin position="118"/>
        <end position="135"/>
    </location>
</feature>
<dbReference type="EMBL" id="SLUI01000027">
    <property type="protein sequence ID" value="TCL31753.1"/>
    <property type="molecule type" value="Genomic_DNA"/>
</dbReference>
<evidence type="ECO:0000313" key="2">
    <source>
        <dbReference type="EMBL" id="TCL31753.1"/>
    </source>
</evidence>
<proteinExistence type="predicted"/>
<keyword evidence="3" id="KW-1185">Reference proteome</keyword>
<evidence type="ECO:0000313" key="3">
    <source>
        <dbReference type="Proteomes" id="UP000295063"/>
    </source>
</evidence>
<protein>
    <submittedName>
        <fullName evidence="2">Uncharacterized protein</fullName>
    </submittedName>
</protein>
<reference evidence="2 3" key="1">
    <citation type="submission" date="2019-03" db="EMBL/GenBank/DDBJ databases">
        <title>Genomic Encyclopedia of Type Strains, Phase IV (KMG-IV): sequencing the most valuable type-strain genomes for metagenomic binning, comparative biology and taxonomic classification.</title>
        <authorList>
            <person name="Goeker M."/>
        </authorList>
    </citation>
    <scope>NUCLEOTIDE SEQUENCE [LARGE SCALE GENOMIC DNA]</scope>
    <source>
        <strain evidence="2 3">DSM 15969</strain>
    </source>
</reference>
<feature type="transmembrane region" description="Helical" evidence="1">
    <location>
        <begin position="33"/>
        <end position="51"/>
    </location>
</feature>
<dbReference type="Proteomes" id="UP000295063">
    <property type="component" value="Unassembled WGS sequence"/>
</dbReference>
<keyword evidence="1" id="KW-1133">Transmembrane helix</keyword>